<proteinExistence type="predicted"/>
<organism evidence="1 2">
    <name type="scientific">Amblyomma americanum</name>
    <name type="common">Lone star tick</name>
    <dbReference type="NCBI Taxonomy" id="6943"/>
    <lineage>
        <taxon>Eukaryota</taxon>
        <taxon>Metazoa</taxon>
        <taxon>Ecdysozoa</taxon>
        <taxon>Arthropoda</taxon>
        <taxon>Chelicerata</taxon>
        <taxon>Arachnida</taxon>
        <taxon>Acari</taxon>
        <taxon>Parasitiformes</taxon>
        <taxon>Ixodida</taxon>
        <taxon>Ixodoidea</taxon>
        <taxon>Ixodidae</taxon>
        <taxon>Amblyomminae</taxon>
        <taxon>Amblyomma</taxon>
    </lineage>
</organism>
<feature type="non-terminal residue" evidence="1">
    <location>
        <position position="1"/>
    </location>
</feature>
<evidence type="ECO:0000313" key="1">
    <source>
        <dbReference type="EMBL" id="KAK8778236.1"/>
    </source>
</evidence>
<dbReference type="Proteomes" id="UP001321473">
    <property type="component" value="Unassembled WGS sequence"/>
</dbReference>
<reference evidence="1 2" key="1">
    <citation type="journal article" date="2023" name="Arcadia Sci">
        <title>De novo assembly of a long-read Amblyomma americanum tick genome.</title>
        <authorList>
            <person name="Chou S."/>
            <person name="Poskanzer K.E."/>
            <person name="Rollins M."/>
            <person name="Thuy-Boun P.S."/>
        </authorList>
    </citation>
    <scope>NUCLEOTIDE SEQUENCE [LARGE SCALE GENOMIC DNA]</scope>
    <source>
        <strain evidence="1">F_SG_1</strain>
        <tissue evidence="1">Salivary glands</tissue>
    </source>
</reference>
<evidence type="ECO:0000313" key="2">
    <source>
        <dbReference type="Proteomes" id="UP001321473"/>
    </source>
</evidence>
<accession>A0AAQ4ETZ1</accession>
<dbReference type="EMBL" id="JARKHS020010985">
    <property type="protein sequence ID" value="KAK8778236.1"/>
    <property type="molecule type" value="Genomic_DNA"/>
</dbReference>
<keyword evidence="2" id="KW-1185">Reference proteome</keyword>
<comment type="caution">
    <text evidence="1">The sequence shown here is derived from an EMBL/GenBank/DDBJ whole genome shotgun (WGS) entry which is preliminary data.</text>
</comment>
<sequence>VPEFPDIALSSQALGCESQQSHYTRLTSYNSALVIAQGSLPSDFFITSQEDIEPSTNNLTPYDDQTIPPVVAAFPAAALTWDGASIAKAVTDASMNVPEFPDVASSSQALGYESQQCHYTGFTSNNSALVPAQGSLPSDFFITSQEDIEPSTNNLTPYDDQTIPPVVAAFPAAALTWDGASIAKAVTDASKNVPEFPDVASSSQALGYESPRSHYIGFTSNNSALVPAQDSLPSDFFITSQEDIQPSTNNLTPYDGQTIPPVDAAFPAAALYGNGTSIAMAVTDASKNVPEFPDVASSSQALGYESQQCHYTGFTSNNSALVPAQGSLPSDFFITSQEDIEPSTNNLTPYDDQTIPPVVAAFPAAALTWDGASIAKAVTDASKNVPVFPDVASSSQALGYESQRSHYTGFTSSNSALVPAQGSLPSDFFITSQEDIEPSTNNLTPYDDQTIPPVVAACPAAALTWDGASIAMAVTDASKNVPEFPDVASSSQALGHKSQQCHYAEFTSNNSALVGAQGSLPSDFFITSQEDIEPWTSNLTPYDDQTIPSVVADFPAAALSGDGTCIAMAVTDSSKNVPEFPDIALSSQALGCESQQSHYTGLTSYNSALVPAQGSLPSDFFITSQEDIEPSTNNLTPYDDQTIPPVVAAFPAAALTWDGASIAKAVTDASMNVPEFPDVASSSQALGYESQQCHYTGFTSNNSALVPAQGSLPSDFFITSQDIEPSTNNLTPYDDQMIPPVVAAFPAAALTWDGASIAKAVTDATKNVPEFPDIASSSQALGYESQRSHYTWFTSNNSALVPVQGSLPSDFFITSQEDIEPWTNNLTPYDDQTIPPVVAAFPAAALTWDGASIAMAVTDASKNVPEFPDVASSSQALGCESQRSHYLGFTSNNSALVPAQGSLPSDFFITSQEDIEPWTNNLTPYDDQTILPVVAAFPAAALTWDGASIAMAVTDASKNVPEFPDVASSSQALGCESQRSHYLGLTSNNSALVPAQGSLPSDFFITSQEDIEPSTNNLTPYDDQTIPPVVAAFPAAALTWDGASIAKAVTDASMNVPEFPDVASSSQALGYESQRSHYTWFTSNNSALVPVQGSLPSDFFITSQEDIEPWTNNLTPYDDQTIPPVVAAFPAAALTLDGASIAMAVTDASKNVPEFPDVASSSQALGCESQRSHYLGFTSNNSALVPAQGSLPSDFFITSQEDIEPWTNNLTPYDDQTILPVVAAFPAAALTWDGASIAMAVTDASKNVPEFPDIASSSQALGYESKRSHYTGLTSNNSALVPVQGSLPSDFFITSQGSRVPGRRLIITSTRVRVTAVSLQSSHPTTLHLFLLKIHCLQTSLSRVKVPKFPNVATSSQALGYKSQQCHYTGFTSYNSALVPAQGSLSSDFITSQEDIEPSTNYLTPYDDQTIPSVVAAFPAAALSGDGTSIAMAVTDSSKNVPEFPDVASSSQALGYESQRSQYTGFTTNNSALVPAQGSLPSDFFITSQEDIEPSTNYLTPHDDQTIPSVVAAFPAAALSGDGTSIAMAVTDSSKNVPEIPDIASSSQALGCESQRSHYLGFTSNNSALVPAQGSLPSDFFIMSQEDIQPSTNNVTPYDGQTIPPVVAAFPAAALTWDGASIAEAVTDASMNVPEFPHVASSSQALGYESQRSHYTWFTSNNSALVPVQGSLPSDFFITSQEDIEPWTNNLTPYDDQTILPVVAAFPAAALTWDGASIAMPVTEASKNVPEFPDIASSSQALGYESQRSHYTGLTSNNSTLVPVQGSLPSDFFITSQGSRVPGRRLIITSTRVRVTAVSLQSSHPTTLHLFLLKIHCLQTSLSRVKVPKFPKVATSSQALGYKSQQCHYTGFTSYNSALVPAQGSLSSDFIMSQEDIEPSTNNLTPYDDQTIPPVVAAFPAAALTWDGASIAMAVTDASENVPEFPDVASSSQALGYESQRSQYTGFTSTNSALVPAQGSLSSDFITSQEDIEPSTNNLTPYDGQTIPPVVAAFPAAALSGNGTSIAMAVTDASKNVPKFPNVATSSQALGYKSQQCHYTGFTSYNSALVPAQGSLSSDFITSQGSRVPGRRLIITSTRVRVTAVSLQSSHPTTLHLFLLKIHCLQTSLSRVKVPEFPDVASSSQALGYESQQCHYTGFTSNNSALVSAQGSLPSDFFITSQEDIEPSTNNLTPYDDQTIPPVVAAFPAAALTWDGASIAKAVTDASKNVPEFPDVASSSQALGYESQRSHYTGFTSSNSALVPVQGSLPSDFFITCQEDIEPSTNNLTPHDDQMIPPVVAAFPAAALTWDGASIAMAVTDASKNVPEFPDVASSSQALGYESQQCHYTGFTSNNSALVSAQGSLPSDFFITSQGSRVPGRRLIITSTRVHCLQTSLSRCQEDIEPSTNNLTPYDDQTIPPVVAAFPAAALTWDGASIAMAVTDASKNVPEFPDVASSSQALGYESQQCLYAGFTSNNSALVPAQGSLPSDFFITSQEDIEPSTNNLTPYDGQTIPPVVAAFPAAALYLGTARPSPWRSRTRLRTFQSSRTVASSSQALGCESQRSHYSGFTSNNSALVPAQGSLPSDFFITSQEDIEPSTNNLTPYDDQTIPPVVAAFPAAALTWDGAFIAKAVTDASKNVPEFPDIASSSQAQGYESQRSHYTGLTSNNSALVPVQGSLPSDFFITSQEDIEPSTNNLTPDDTTCGRRLSCRRVNLGQRVHRHGGHRRVYERSSVPGRRLIITSTRVRVTAVSLHRVHIQQLCTCSCSRFIAFRLLYHVSRFQSSQTSPHHHKH</sequence>
<name>A0AAQ4ETZ1_AMBAM</name>
<gene>
    <name evidence="1" type="ORF">V5799_020423</name>
</gene>
<protein>
    <submittedName>
        <fullName evidence="1">Uncharacterized protein</fullName>
    </submittedName>
</protein>